<organism evidence="2 3">
    <name type="scientific">Roseateles terrae</name>
    <dbReference type="NCBI Taxonomy" id="431060"/>
    <lineage>
        <taxon>Bacteria</taxon>
        <taxon>Pseudomonadati</taxon>
        <taxon>Pseudomonadota</taxon>
        <taxon>Betaproteobacteria</taxon>
        <taxon>Burkholderiales</taxon>
        <taxon>Sphaerotilaceae</taxon>
        <taxon>Roseateles</taxon>
    </lineage>
</organism>
<keyword evidence="3" id="KW-1185">Reference proteome</keyword>
<dbReference type="Proteomes" id="UP000574369">
    <property type="component" value="Unassembled WGS sequence"/>
</dbReference>
<evidence type="ECO:0000313" key="2">
    <source>
        <dbReference type="EMBL" id="MBB3193916.1"/>
    </source>
</evidence>
<accession>A0ABR6GP88</accession>
<protein>
    <recommendedName>
        <fullName evidence="1">AcrIC5-like domain-containing protein</fullName>
    </recommendedName>
</protein>
<sequence length="61" mass="6601">MSDTASTVILGGREIQMDAARNLMDDGLCEEIHGTVDNDQDFLDAYLAAHEAKFGTPFVLA</sequence>
<comment type="caution">
    <text evidence="2">The sequence shown here is derived from an EMBL/GenBank/DDBJ whole genome shotgun (WGS) entry which is preliminary data.</text>
</comment>
<dbReference type="InterPro" id="IPR054398">
    <property type="entry name" value="AcrIC5-like_dom"/>
</dbReference>
<reference evidence="2 3" key="1">
    <citation type="submission" date="2020-08" db="EMBL/GenBank/DDBJ databases">
        <title>Genomic Encyclopedia of Type Strains, Phase III (KMG-III): the genomes of soil and plant-associated and newly described type strains.</title>
        <authorList>
            <person name="Whitman W."/>
        </authorList>
    </citation>
    <scope>NUCLEOTIDE SEQUENCE [LARGE SCALE GENOMIC DNA]</scope>
    <source>
        <strain evidence="2 3">CECT 7247</strain>
    </source>
</reference>
<dbReference type="EMBL" id="JACHXO010000002">
    <property type="protein sequence ID" value="MBB3193916.1"/>
    <property type="molecule type" value="Genomic_DNA"/>
</dbReference>
<dbReference type="Pfam" id="PF22147">
    <property type="entry name" value="AcrIC5"/>
    <property type="match status" value="1"/>
</dbReference>
<gene>
    <name evidence="2" type="ORF">FHS28_001301</name>
</gene>
<evidence type="ECO:0000259" key="1">
    <source>
        <dbReference type="Pfam" id="PF22147"/>
    </source>
</evidence>
<feature type="domain" description="AcrIC5-like" evidence="1">
    <location>
        <begin position="10"/>
        <end position="58"/>
    </location>
</feature>
<name>A0ABR6GP88_9BURK</name>
<evidence type="ECO:0000313" key="3">
    <source>
        <dbReference type="Proteomes" id="UP000574369"/>
    </source>
</evidence>
<dbReference type="RefSeq" id="WP_088449814.1">
    <property type="nucleotide sequence ID" value="NZ_JACHXO010000002.1"/>
</dbReference>
<proteinExistence type="predicted"/>